<dbReference type="InterPro" id="IPR007173">
    <property type="entry name" value="ALO_C"/>
</dbReference>
<evidence type="ECO:0000256" key="2">
    <source>
        <dbReference type="SAM" id="MobiDB-lite"/>
    </source>
</evidence>
<feature type="region of interest" description="Disordered" evidence="2">
    <location>
        <begin position="1"/>
        <end position="29"/>
    </location>
</feature>
<dbReference type="PANTHER" id="PTHR43762">
    <property type="entry name" value="L-GULONOLACTONE OXIDASE"/>
    <property type="match status" value="1"/>
</dbReference>
<dbReference type="PIRSF" id="PIRSF000136">
    <property type="entry name" value="LGO_GLO"/>
    <property type="match status" value="1"/>
</dbReference>
<dbReference type="Pfam" id="PF01565">
    <property type="entry name" value="FAD_binding_4"/>
    <property type="match status" value="1"/>
</dbReference>
<dbReference type="EMBL" id="JAOPJZ010000010">
    <property type="protein sequence ID" value="MCU4752865.1"/>
    <property type="molecule type" value="Genomic_DNA"/>
</dbReference>
<dbReference type="PROSITE" id="PS51387">
    <property type="entry name" value="FAD_PCMH"/>
    <property type="match status" value="1"/>
</dbReference>
<dbReference type="GO" id="GO:0016020">
    <property type="term" value="C:membrane"/>
    <property type="evidence" value="ECO:0007669"/>
    <property type="project" value="InterPro"/>
</dbReference>
<reference evidence="4 5" key="1">
    <citation type="submission" date="2022-09" db="EMBL/GenBank/DDBJ databases">
        <title>Enrichment on poylsaccharides allowed isolation of novel metabolic and taxonomic groups of Haloarchaea.</title>
        <authorList>
            <person name="Sorokin D.Y."/>
            <person name="Elcheninov A.G."/>
            <person name="Khizhniak T.V."/>
            <person name="Kolganova T.V."/>
            <person name="Kublanov I.V."/>
        </authorList>
    </citation>
    <scope>NUCLEOTIDE SEQUENCE [LARGE SCALE GENOMIC DNA]</scope>
    <source>
        <strain evidence="4 5">AArc-curdl1</strain>
    </source>
</reference>
<dbReference type="AlphaFoldDB" id="A0AAP2ZA80"/>
<dbReference type="InterPro" id="IPR016167">
    <property type="entry name" value="FAD-bd_PCMH_sub1"/>
</dbReference>
<keyword evidence="1" id="KW-0560">Oxidoreductase</keyword>
<keyword evidence="5" id="KW-1185">Reference proteome</keyword>
<dbReference type="Gene3D" id="3.30.43.10">
    <property type="entry name" value="Uridine Diphospho-n-acetylenolpyruvylglucosamine Reductase, domain 2"/>
    <property type="match status" value="1"/>
</dbReference>
<dbReference type="Gene3D" id="3.30.70.2520">
    <property type="match status" value="1"/>
</dbReference>
<gene>
    <name evidence="4" type="ORF">OB919_12905</name>
</gene>
<dbReference type="Proteomes" id="UP001321047">
    <property type="component" value="Unassembled WGS sequence"/>
</dbReference>
<dbReference type="InterPro" id="IPR010031">
    <property type="entry name" value="FAD_lactone_oxidase-like"/>
</dbReference>
<sequence>MSEETPAEWSNWSGNVSSKPQKRVKPESEEAVREVIEQCRGRNRTLRVVGSGHSWTPLAATDDVLVSLDNMTGVTDIDSEAKEATVLGGTTLEEAAAELHTHDLAMANLGDVSQQTIAGAFGTGTHGTGPEFQNLSEMLIGGRIVTGTGDVRPFDAESDPEFLDAAMVSLGTLGVFTEMRLDLQPAYKLQRREYCARFEDFWGDFEALVTENRNFDFYWYPRSDEVKLRLLNGPGGGTDERDLEYAELVQDETGWWHQIIPEHDDIGREFEEMEYAVPRADAREFFLDVRDRIRDRWRADVGWRTLCRTVAADDAYLSAEHGRETVTVGFIQNAELEYWDYFEDLEAIAREYDGRPHWGKRHTLTVDELRESYPRFEDFLDFRREMDPDGIFLTDYLRDLLGIDSAESQSKRGETADGERA</sequence>
<dbReference type="RefSeq" id="WP_342809192.1">
    <property type="nucleotide sequence ID" value="NZ_JAOPJZ010000010.1"/>
</dbReference>
<feature type="compositionally biased region" description="Polar residues" evidence="2">
    <location>
        <begin position="8"/>
        <end position="19"/>
    </location>
</feature>
<evidence type="ECO:0000313" key="4">
    <source>
        <dbReference type="EMBL" id="MCU4752865.1"/>
    </source>
</evidence>
<dbReference type="SUPFAM" id="SSF56176">
    <property type="entry name" value="FAD-binding/transporter-associated domain-like"/>
    <property type="match status" value="1"/>
</dbReference>
<dbReference type="Gene3D" id="3.30.465.10">
    <property type="match status" value="1"/>
</dbReference>
<comment type="caution">
    <text evidence="4">The sequence shown here is derived from an EMBL/GenBank/DDBJ whole genome shotgun (WGS) entry which is preliminary data.</text>
</comment>
<name>A0AAP2ZA80_9EURY</name>
<dbReference type="GO" id="GO:0071949">
    <property type="term" value="F:FAD binding"/>
    <property type="evidence" value="ECO:0007669"/>
    <property type="project" value="InterPro"/>
</dbReference>
<feature type="domain" description="FAD-binding PCMH-type" evidence="3">
    <location>
        <begin position="16"/>
        <end position="186"/>
    </location>
</feature>
<evidence type="ECO:0000256" key="1">
    <source>
        <dbReference type="ARBA" id="ARBA00023002"/>
    </source>
</evidence>
<dbReference type="InterPro" id="IPR036318">
    <property type="entry name" value="FAD-bd_PCMH-like_sf"/>
</dbReference>
<dbReference type="InterPro" id="IPR016171">
    <property type="entry name" value="Vanillyl_alc_oxidase_C-sub2"/>
</dbReference>
<dbReference type="GO" id="GO:0003885">
    <property type="term" value="F:D-arabinono-1,4-lactone oxidase activity"/>
    <property type="evidence" value="ECO:0007669"/>
    <property type="project" value="InterPro"/>
</dbReference>
<dbReference type="Pfam" id="PF04030">
    <property type="entry name" value="ALO"/>
    <property type="match status" value="1"/>
</dbReference>
<evidence type="ECO:0000313" key="5">
    <source>
        <dbReference type="Proteomes" id="UP001321047"/>
    </source>
</evidence>
<dbReference type="InterPro" id="IPR016169">
    <property type="entry name" value="FAD-bd_PCMH_sub2"/>
</dbReference>
<protein>
    <submittedName>
        <fullName evidence="4">FAD-binding protein</fullName>
    </submittedName>
</protein>
<evidence type="ECO:0000259" key="3">
    <source>
        <dbReference type="PROSITE" id="PS51387"/>
    </source>
</evidence>
<dbReference type="Gene3D" id="1.10.45.10">
    <property type="entry name" value="Vanillyl-alcohol Oxidase, Chain A, domain 4"/>
    <property type="match status" value="1"/>
</dbReference>
<proteinExistence type="predicted"/>
<dbReference type="InterPro" id="IPR006094">
    <property type="entry name" value="Oxid_FAD_bind_N"/>
</dbReference>
<accession>A0AAP2ZA80</accession>
<organism evidence="4 5">
    <name type="scientific">Natronosalvus hydrolyticus</name>
    <dbReference type="NCBI Taxonomy" id="2979988"/>
    <lineage>
        <taxon>Archaea</taxon>
        <taxon>Methanobacteriati</taxon>
        <taxon>Methanobacteriota</taxon>
        <taxon>Stenosarchaea group</taxon>
        <taxon>Halobacteria</taxon>
        <taxon>Halobacteriales</taxon>
        <taxon>Natrialbaceae</taxon>
        <taxon>Natronosalvus</taxon>
    </lineage>
</organism>
<dbReference type="InterPro" id="IPR016166">
    <property type="entry name" value="FAD-bd_PCMH"/>
</dbReference>
<dbReference type="PANTHER" id="PTHR43762:SF1">
    <property type="entry name" value="D-ARABINONO-1,4-LACTONE OXIDASE"/>
    <property type="match status" value="1"/>
</dbReference>